<dbReference type="Gene3D" id="3.30.420.10">
    <property type="entry name" value="Ribonuclease H-like superfamily/Ribonuclease H"/>
    <property type="match status" value="1"/>
</dbReference>
<gene>
    <name evidence="2" type="ORF">LLY24_07900</name>
</gene>
<dbReference type="InterPro" id="IPR001584">
    <property type="entry name" value="Integrase_cat-core"/>
</dbReference>
<dbReference type="InterPro" id="IPR036397">
    <property type="entry name" value="RNaseH_sf"/>
</dbReference>
<dbReference type="InterPro" id="IPR012337">
    <property type="entry name" value="RNaseH-like_sf"/>
</dbReference>
<proteinExistence type="predicted"/>
<dbReference type="Proteomes" id="UP001165542">
    <property type="component" value="Unassembled WGS sequence"/>
</dbReference>
<evidence type="ECO:0000259" key="1">
    <source>
        <dbReference type="PROSITE" id="PS50994"/>
    </source>
</evidence>
<dbReference type="PANTHER" id="PTHR35004:SF7">
    <property type="entry name" value="INTEGRASE PROTEIN"/>
    <property type="match status" value="1"/>
</dbReference>
<organism evidence="2 3">
    <name type="scientific">Halomonas dongshanensis</name>
    <dbReference type="NCBI Taxonomy" id="2890835"/>
    <lineage>
        <taxon>Bacteria</taxon>
        <taxon>Pseudomonadati</taxon>
        <taxon>Pseudomonadota</taxon>
        <taxon>Gammaproteobacteria</taxon>
        <taxon>Oceanospirillales</taxon>
        <taxon>Halomonadaceae</taxon>
        <taxon>Halomonas</taxon>
    </lineage>
</organism>
<name>A0ABT2ECD7_9GAMM</name>
<evidence type="ECO:0000313" key="2">
    <source>
        <dbReference type="EMBL" id="MCS2609238.1"/>
    </source>
</evidence>
<sequence length="154" mass="17427">MTGSGHPRHAVYPMSIMRRLRRARFGELIQIDGSPHDWFESRGPYCTLLVFIDDATSCLLALRFVPAETTQGYMQTLGHYLEAHGRPVAIYSDRHSIFRVNRRDGEGELTQFSRALATLDIAAIHANTPQAKGRVERANQTLQDRLVKELAGRH</sequence>
<protein>
    <recommendedName>
        <fullName evidence="1">Integrase catalytic domain-containing protein</fullName>
    </recommendedName>
</protein>
<evidence type="ECO:0000313" key="3">
    <source>
        <dbReference type="Proteomes" id="UP001165542"/>
    </source>
</evidence>
<feature type="domain" description="Integrase catalytic" evidence="1">
    <location>
        <begin position="9"/>
        <end position="154"/>
    </location>
</feature>
<dbReference type="SUPFAM" id="SSF53098">
    <property type="entry name" value="Ribonuclease H-like"/>
    <property type="match status" value="1"/>
</dbReference>
<dbReference type="PANTHER" id="PTHR35004">
    <property type="entry name" value="TRANSPOSASE RV3428C-RELATED"/>
    <property type="match status" value="1"/>
</dbReference>
<dbReference type="EMBL" id="JAJISC010000003">
    <property type="protein sequence ID" value="MCS2609238.1"/>
    <property type="molecule type" value="Genomic_DNA"/>
</dbReference>
<comment type="caution">
    <text evidence="2">The sequence shown here is derived from an EMBL/GenBank/DDBJ whole genome shotgun (WGS) entry which is preliminary data.</text>
</comment>
<reference evidence="2" key="1">
    <citation type="submission" date="2021-11" db="EMBL/GenBank/DDBJ databases">
        <title>Halomonas sp., isolated from a coastal aquaculture zone in Dongshan Bay.</title>
        <authorList>
            <person name="Lin W."/>
        </authorList>
    </citation>
    <scope>NUCLEOTIDE SEQUENCE</scope>
    <source>
        <strain evidence="2">Yzlin-01</strain>
    </source>
</reference>
<keyword evidence="3" id="KW-1185">Reference proteome</keyword>
<dbReference type="PROSITE" id="PS50994">
    <property type="entry name" value="INTEGRASE"/>
    <property type="match status" value="1"/>
</dbReference>
<accession>A0ABT2ECD7</accession>